<dbReference type="AlphaFoldDB" id="A0A913ZJC1"/>
<dbReference type="Pfam" id="PF11934">
    <property type="entry name" value="DUF3452"/>
    <property type="match status" value="1"/>
</dbReference>
<evidence type="ECO:0000256" key="1">
    <source>
        <dbReference type="ARBA" id="ARBA00004123"/>
    </source>
</evidence>
<dbReference type="InterPro" id="IPR028309">
    <property type="entry name" value="RB_fam"/>
</dbReference>
<dbReference type="Pfam" id="PF08934">
    <property type="entry name" value="Rb_C"/>
    <property type="match status" value="1"/>
</dbReference>
<feature type="domain" description="Retinoblastoma-associated protein N-terminal" evidence="12">
    <location>
        <begin position="77"/>
        <end position="213"/>
    </location>
</feature>
<dbReference type="Pfam" id="PF01857">
    <property type="entry name" value="RB_B"/>
    <property type="match status" value="1"/>
</dbReference>
<feature type="region of interest" description="Disordered" evidence="10">
    <location>
        <begin position="577"/>
        <end position="628"/>
    </location>
</feature>
<dbReference type="RefSeq" id="XP_038051160.1">
    <property type="nucleotide sequence ID" value="XM_038195232.1"/>
</dbReference>
<evidence type="ECO:0000259" key="12">
    <source>
        <dbReference type="SMART" id="SM01367"/>
    </source>
</evidence>
<accession>A0A913ZJC1</accession>
<dbReference type="Gene3D" id="1.10.472.10">
    <property type="entry name" value="Cyclin-like"/>
    <property type="match status" value="2"/>
</dbReference>
<dbReference type="SMART" id="SM00385">
    <property type="entry name" value="CYCLIN"/>
    <property type="match status" value="1"/>
</dbReference>
<feature type="compositionally biased region" description="Low complexity" evidence="10">
    <location>
        <begin position="768"/>
        <end position="782"/>
    </location>
</feature>
<feature type="domain" description="Retinoblastoma-associated protein A-box" evidence="13">
    <location>
        <begin position="339"/>
        <end position="542"/>
    </location>
</feature>
<evidence type="ECO:0000259" key="13">
    <source>
        <dbReference type="SMART" id="SM01368"/>
    </source>
</evidence>
<dbReference type="CDD" id="cd20599">
    <property type="entry name" value="CYCLIN_RB"/>
    <property type="match status" value="1"/>
</dbReference>
<dbReference type="Proteomes" id="UP000887568">
    <property type="component" value="Unplaced"/>
</dbReference>
<evidence type="ECO:0000259" key="14">
    <source>
        <dbReference type="SMART" id="SM01369"/>
    </source>
</evidence>
<evidence type="ECO:0000256" key="5">
    <source>
        <dbReference type="ARBA" id="ARBA00022853"/>
    </source>
</evidence>
<dbReference type="GO" id="GO:0006357">
    <property type="term" value="P:regulation of transcription by RNA polymerase II"/>
    <property type="evidence" value="ECO:0007669"/>
    <property type="project" value="InterPro"/>
</dbReference>
<dbReference type="SMART" id="SM01367">
    <property type="entry name" value="DUF3452"/>
    <property type="match status" value="1"/>
</dbReference>
<evidence type="ECO:0000256" key="4">
    <source>
        <dbReference type="ARBA" id="ARBA00022553"/>
    </source>
</evidence>
<name>A0A913ZJC1_PATMI</name>
<keyword evidence="7" id="KW-0804">Transcription</keyword>
<protein>
    <submittedName>
        <fullName evidence="15">Uncharacterized protein</fullName>
    </submittedName>
</protein>
<keyword evidence="9" id="KW-0131">Cell cycle</keyword>
<dbReference type="OMA" id="ELVMPLH"/>
<sequence length="945" mass="105346">MFWELFHGYLCSGSSMEQHEVFSTIVQSKNVPNNIAQTAQQLLQTWGCRRNTETEVDLASYAVCALFTASVIHRNEKSQESSQVVGIPTLSDLLDTGNVHIKRFFERMGRLQSDHSFHQSVKPALKATMQKYCVTSALYHKFQQLMKRIFIQDPDSPLASEVASSEVNQGQPNRKHICWTLFLLAKGSLQQAANELVMTLHLLICCIEYTVKLSPAFLLQEPFNSAHYSQETEDAILQALCEEMGCRDDMADVVSVGEACLVPILSAIPRERLNQGLEGLPELEFLQEQYDHIYRQAGDIDERLFLDSSSHLFVQKAPTSEPPSRPDTENEHSSTTAMTPVKRAINSVQSLKSLLSTASDAPSSPLTKYFKNCSQDPSVSINQRVVALKDAYVHHFKRVMGSPSAAVARSRFQIGVRLYYRVMEAMLRREEERLSTKDFSSLLLSDPFHKSLLACALEVVNVTYEYSPNEFSSMPGNASRLLFPWILNVFSLKAYDFGKVLESFVKDEPKLTQEAKKHLQSIETRIVESMAWQATSPLHDLIKTAGTTLHIASPGSISTRTNGLNAPRTTAADMYLSPIRPTPQAPNSSEATPPPTTLTSPLARPPQQPQGVGPYPSPQPSNIPMSPRKTRSVSLNMFLNKVQQLAYSRLDRLCGMLTVSKDLMKFIWTCVEYCVTNKTELLKNRHLDQIVMSCIYAICKVTENELKFKDIVNAYRSLPHAEATTYRNVDIDGTKEDSIIMFYNKVFMPVMKGYILQFQPKNQQTPTASPVPSRSSAVSQASPGFMVGPNLYISPMKESPFKSPHPVKEFSFGSPSQLTPRKRTHYSFGEGPGSSEKLREINERMKQASMDSGSNTRSSTSKRLKFEDEDVSTSSTSQDEIDCPITNGSSSSNGVSSTNGHMTSQSASDEPMSTQPLPPSMQRRVAMMTSDIQASLSPAESDDKK</sequence>
<feature type="region of interest" description="Disordered" evidence="10">
    <location>
        <begin position="762"/>
        <end position="782"/>
    </location>
</feature>
<organism evidence="15 16">
    <name type="scientific">Patiria miniata</name>
    <name type="common">Bat star</name>
    <name type="synonym">Asterina miniata</name>
    <dbReference type="NCBI Taxonomy" id="46514"/>
    <lineage>
        <taxon>Eukaryota</taxon>
        <taxon>Metazoa</taxon>
        <taxon>Echinodermata</taxon>
        <taxon>Eleutherozoa</taxon>
        <taxon>Asterozoa</taxon>
        <taxon>Asteroidea</taxon>
        <taxon>Valvatacea</taxon>
        <taxon>Valvatida</taxon>
        <taxon>Asterinidae</taxon>
        <taxon>Patiria</taxon>
    </lineage>
</organism>
<dbReference type="EnsemblMetazoa" id="XM_038195232.1">
    <property type="protein sequence ID" value="XP_038051160.1"/>
    <property type="gene ID" value="LOC119724262"/>
</dbReference>
<feature type="compositionally biased region" description="Polar residues" evidence="10">
    <location>
        <begin position="901"/>
        <end position="915"/>
    </location>
</feature>
<dbReference type="InterPro" id="IPR013763">
    <property type="entry name" value="Cyclin-like_dom"/>
</dbReference>
<dbReference type="InterPro" id="IPR015030">
    <property type="entry name" value="RB_C"/>
</dbReference>
<reference evidence="15" key="1">
    <citation type="submission" date="2022-11" db="UniProtKB">
        <authorList>
            <consortium name="EnsemblMetazoa"/>
        </authorList>
    </citation>
    <scope>IDENTIFICATION</scope>
</reference>
<evidence type="ECO:0000256" key="8">
    <source>
        <dbReference type="ARBA" id="ARBA00023242"/>
    </source>
</evidence>
<dbReference type="GO" id="GO:0035189">
    <property type="term" value="C:Rb-E2F complex"/>
    <property type="evidence" value="ECO:0007669"/>
    <property type="project" value="TreeGrafter"/>
</dbReference>
<keyword evidence="16" id="KW-1185">Reference proteome</keyword>
<dbReference type="InterPro" id="IPR002720">
    <property type="entry name" value="RB_A"/>
</dbReference>
<keyword evidence="4" id="KW-0597">Phosphoprotein</keyword>
<comment type="similarity">
    <text evidence="2">Belongs to the retinoblastoma protein (RB) family.</text>
</comment>
<feature type="domain" description="Retinoblastoma-associated protein C-terminal" evidence="14">
    <location>
        <begin position="755"/>
        <end position="918"/>
    </location>
</feature>
<dbReference type="GO" id="GO:0000785">
    <property type="term" value="C:chromatin"/>
    <property type="evidence" value="ECO:0007669"/>
    <property type="project" value="TreeGrafter"/>
</dbReference>
<proteinExistence type="inferred from homology"/>
<keyword evidence="3" id="KW-0678">Repressor</keyword>
<feature type="domain" description="Cyclin-like" evidence="11">
    <location>
        <begin position="648"/>
        <end position="748"/>
    </location>
</feature>
<dbReference type="GO" id="GO:2000134">
    <property type="term" value="P:negative regulation of G1/S transition of mitotic cell cycle"/>
    <property type="evidence" value="ECO:0007669"/>
    <property type="project" value="TreeGrafter"/>
</dbReference>
<dbReference type="InterPro" id="IPR036915">
    <property type="entry name" value="Cyclin-like_sf"/>
</dbReference>
<evidence type="ECO:0000256" key="10">
    <source>
        <dbReference type="SAM" id="MobiDB-lite"/>
    </source>
</evidence>
<dbReference type="PANTHER" id="PTHR13742:SF36">
    <property type="entry name" value="RETINOBLASTOMA-ASSOCIATED PROTEIN"/>
    <property type="match status" value="1"/>
</dbReference>
<keyword evidence="8" id="KW-0539">Nucleus</keyword>
<keyword evidence="6" id="KW-0805">Transcription regulation</keyword>
<evidence type="ECO:0000256" key="9">
    <source>
        <dbReference type="ARBA" id="ARBA00023306"/>
    </source>
</evidence>
<dbReference type="InterPro" id="IPR002719">
    <property type="entry name" value="RB_B"/>
</dbReference>
<dbReference type="GO" id="GO:0031175">
    <property type="term" value="P:neuron projection development"/>
    <property type="evidence" value="ECO:0007669"/>
    <property type="project" value="TreeGrafter"/>
</dbReference>
<evidence type="ECO:0000313" key="15">
    <source>
        <dbReference type="EnsemblMetazoa" id="XP_038051160.1"/>
    </source>
</evidence>
<evidence type="ECO:0000259" key="11">
    <source>
        <dbReference type="SMART" id="SM00385"/>
    </source>
</evidence>
<comment type="subcellular location">
    <subcellularLocation>
        <location evidence="1">Nucleus</location>
    </subcellularLocation>
</comment>
<dbReference type="GeneID" id="119724262"/>
<dbReference type="GO" id="GO:0000977">
    <property type="term" value="F:RNA polymerase II transcription regulatory region sequence-specific DNA binding"/>
    <property type="evidence" value="ECO:0007669"/>
    <property type="project" value="TreeGrafter"/>
</dbReference>
<dbReference type="SMART" id="SM01368">
    <property type="entry name" value="RB_A"/>
    <property type="match status" value="1"/>
</dbReference>
<evidence type="ECO:0000256" key="3">
    <source>
        <dbReference type="ARBA" id="ARBA00022491"/>
    </source>
</evidence>
<dbReference type="PANTHER" id="PTHR13742">
    <property type="entry name" value="RETINOBLASTOMA-ASSOCIATED PROTEIN RB -RELATED"/>
    <property type="match status" value="1"/>
</dbReference>
<dbReference type="CTD" id="5925"/>
<feature type="compositionally biased region" description="Low complexity" evidence="10">
    <location>
        <begin position="886"/>
        <end position="900"/>
    </location>
</feature>
<dbReference type="Gene3D" id="1.10.472.140">
    <property type="match status" value="1"/>
</dbReference>
<feature type="compositionally biased region" description="Basic and acidic residues" evidence="10">
    <location>
        <begin position="836"/>
        <end position="846"/>
    </location>
</feature>
<feature type="region of interest" description="Disordered" evidence="10">
    <location>
        <begin position="315"/>
        <end position="337"/>
    </location>
</feature>
<dbReference type="Pfam" id="PF01858">
    <property type="entry name" value="RB_A"/>
    <property type="match status" value="1"/>
</dbReference>
<evidence type="ECO:0000313" key="16">
    <source>
        <dbReference type="Proteomes" id="UP000887568"/>
    </source>
</evidence>
<evidence type="ECO:0000256" key="7">
    <source>
        <dbReference type="ARBA" id="ARBA00023163"/>
    </source>
</evidence>
<keyword evidence="5" id="KW-0156">Chromatin regulator</keyword>
<dbReference type="SMART" id="SM01369">
    <property type="entry name" value="Rb_C"/>
    <property type="match status" value="1"/>
</dbReference>
<dbReference type="OrthoDB" id="844594at2759"/>
<evidence type="ECO:0000256" key="6">
    <source>
        <dbReference type="ARBA" id="ARBA00023015"/>
    </source>
</evidence>
<dbReference type="InterPro" id="IPR024599">
    <property type="entry name" value="RB_N"/>
</dbReference>
<feature type="region of interest" description="Disordered" evidence="10">
    <location>
        <begin position="797"/>
        <end position="945"/>
    </location>
</feature>
<evidence type="ECO:0000256" key="2">
    <source>
        <dbReference type="ARBA" id="ARBA00009475"/>
    </source>
</evidence>
<dbReference type="GO" id="GO:0006325">
    <property type="term" value="P:chromatin organization"/>
    <property type="evidence" value="ECO:0007669"/>
    <property type="project" value="UniProtKB-KW"/>
</dbReference>
<dbReference type="SUPFAM" id="SSF47954">
    <property type="entry name" value="Cyclin-like"/>
    <property type="match status" value="2"/>
</dbReference>
<feature type="compositionally biased region" description="Polar residues" evidence="10">
    <location>
        <begin position="849"/>
        <end position="861"/>
    </location>
</feature>
<dbReference type="GO" id="GO:0048667">
    <property type="term" value="P:cell morphogenesis involved in neuron differentiation"/>
    <property type="evidence" value="ECO:0007669"/>
    <property type="project" value="TreeGrafter"/>
</dbReference>